<reference evidence="1" key="1">
    <citation type="submission" date="2022-08" db="EMBL/GenBank/DDBJ databases">
        <title>Genome Sequence of Fusarium decemcellulare.</title>
        <authorList>
            <person name="Buettner E."/>
        </authorList>
    </citation>
    <scope>NUCLEOTIDE SEQUENCE</scope>
    <source>
        <strain evidence="1">Babe19</strain>
    </source>
</reference>
<protein>
    <submittedName>
        <fullName evidence="1">Uncharacterized protein</fullName>
    </submittedName>
</protein>
<sequence length="471" mass="49810">MSLSESHFLEKKNIIVAGAGVAGLAFAISLRKKWNNELSPPRLTVYDRDGRKIDPKRQGYSLSINGVDKDGGLVALQKLGLLDRVIEKATPGTTDMPLKVWDNTWTELISVSPKPFGDLPVAGLRIPRANLREILIEEAEGLGIDIKWESQCLSASPLEDGGMSVTVSSSDGSHTFQETCDILVAADGAHSKIRASLRPDDTLQYAGATQIGGLAVFPDGTPQPLNGAWGILISGHGNSCFAAPIQDKTVVWALSKPDEMLAQPAGGDGKALLEEARQHCGKISEPFESLLNATDPSTAFAIPARDKKPFNHQDTTPGVIFIGDSNHAVSPFAGNGANTALQDGWDLADFLISSDSMGSAVSVSISKPLMDANSTELARSSRSLNSDPEACGGDGLEAHLRRVERGCGGIIVLASDLNPCPLPIVQVLGIPGCRGRNTDVGARGLIGEERDGDTVELDRTIPGVGQNVCLR</sequence>
<comment type="caution">
    <text evidence="1">The sequence shown here is derived from an EMBL/GenBank/DDBJ whole genome shotgun (WGS) entry which is preliminary data.</text>
</comment>
<keyword evidence="2" id="KW-1185">Reference proteome</keyword>
<dbReference type="Proteomes" id="UP001148629">
    <property type="component" value="Unassembled WGS sequence"/>
</dbReference>
<evidence type="ECO:0000313" key="2">
    <source>
        <dbReference type="Proteomes" id="UP001148629"/>
    </source>
</evidence>
<dbReference type="EMBL" id="JANRMS010000294">
    <property type="protein sequence ID" value="KAJ3542438.1"/>
    <property type="molecule type" value="Genomic_DNA"/>
</dbReference>
<evidence type="ECO:0000313" key="1">
    <source>
        <dbReference type="EMBL" id="KAJ3542438.1"/>
    </source>
</evidence>
<proteinExistence type="predicted"/>
<accession>A0ACC1SLZ4</accession>
<organism evidence="1 2">
    <name type="scientific">Fusarium decemcellulare</name>
    <dbReference type="NCBI Taxonomy" id="57161"/>
    <lineage>
        <taxon>Eukaryota</taxon>
        <taxon>Fungi</taxon>
        <taxon>Dikarya</taxon>
        <taxon>Ascomycota</taxon>
        <taxon>Pezizomycotina</taxon>
        <taxon>Sordariomycetes</taxon>
        <taxon>Hypocreomycetidae</taxon>
        <taxon>Hypocreales</taxon>
        <taxon>Nectriaceae</taxon>
        <taxon>Fusarium</taxon>
        <taxon>Fusarium decemcellulare species complex</taxon>
    </lineage>
</organism>
<name>A0ACC1SLZ4_9HYPO</name>
<gene>
    <name evidence="1" type="ORF">NM208_g4092</name>
</gene>